<keyword evidence="6" id="KW-0050">Antiport</keyword>
<evidence type="ECO:0000256" key="10">
    <source>
        <dbReference type="ARBA" id="ARBA00023065"/>
    </source>
</evidence>
<evidence type="ECO:0000313" key="15">
    <source>
        <dbReference type="Proteomes" id="UP000309676"/>
    </source>
</evidence>
<dbReference type="InterPro" id="IPR002528">
    <property type="entry name" value="MATE_fam"/>
</dbReference>
<proteinExistence type="inferred from homology"/>
<keyword evidence="9 13" id="KW-1133">Transmembrane helix</keyword>
<keyword evidence="10" id="KW-0406">Ion transport</keyword>
<gene>
    <name evidence="14" type="ORF">FE782_07525</name>
</gene>
<feature type="transmembrane region" description="Helical" evidence="13">
    <location>
        <begin position="360"/>
        <end position="386"/>
    </location>
</feature>
<evidence type="ECO:0000256" key="13">
    <source>
        <dbReference type="SAM" id="Phobius"/>
    </source>
</evidence>
<dbReference type="Pfam" id="PF01554">
    <property type="entry name" value="MatE"/>
    <property type="match status" value="2"/>
</dbReference>
<keyword evidence="15" id="KW-1185">Reference proteome</keyword>
<evidence type="ECO:0000256" key="1">
    <source>
        <dbReference type="ARBA" id="ARBA00003408"/>
    </source>
</evidence>
<evidence type="ECO:0000256" key="2">
    <source>
        <dbReference type="ARBA" id="ARBA00004651"/>
    </source>
</evidence>
<dbReference type="GO" id="GO:0015297">
    <property type="term" value="F:antiporter activity"/>
    <property type="evidence" value="ECO:0007669"/>
    <property type="project" value="UniProtKB-KW"/>
</dbReference>
<dbReference type="GO" id="GO:0006811">
    <property type="term" value="P:monoatomic ion transport"/>
    <property type="evidence" value="ECO:0007669"/>
    <property type="project" value="UniProtKB-KW"/>
</dbReference>
<sequence>MAIGHSLRSILNRYFTGNSMDYKQTFGIILPIFVDNAFLVFMSLLNTAMIGSAGVAAISAVSMVESLNLFIVNLFLALAAGGTVIVAQYKGGGQHEMVSKAVSQAISVVTIVSLFISVSVIVFHVGILDFLFGGAEAEVFDNARIFLIGSCLTFPLLGAYQAVTGALRGVGATKVSLFLSVIMNLTNFVLNIVFIVLMDLGVVGLVFSLIAARIVGVAASMYYLIRHSPNLHFQLRHLWKLDGAIVKKIMYIGVPFAMEQMFFNGGKLLTQTYIVQFGTMALTVNAIGNTIAGVYQIGANALSIAIVTVVGQSIGRKDIQDARKFVKSFVGLSTIWFGLASAVILPFFPYLVRLFSPPEGIIPTVFTLVVLIAIAQPLFWTLSFLLPSALRAAGDSKYTSITALLTMWLVRVVLGYILGVTLGFGIIGVWVAMIVEWGVRGLIFVWRFKGDKWYRHDLV</sequence>
<evidence type="ECO:0000256" key="4">
    <source>
        <dbReference type="ARBA" id="ARBA00020268"/>
    </source>
</evidence>
<comment type="function">
    <text evidence="1">Multidrug efflux pump.</text>
</comment>
<keyword evidence="5" id="KW-0813">Transport</keyword>
<organism evidence="14 15">
    <name type="scientific">Paenibacillus antri</name>
    <dbReference type="NCBI Taxonomy" id="2582848"/>
    <lineage>
        <taxon>Bacteria</taxon>
        <taxon>Bacillati</taxon>
        <taxon>Bacillota</taxon>
        <taxon>Bacilli</taxon>
        <taxon>Bacillales</taxon>
        <taxon>Paenibacillaceae</taxon>
        <taxon>Paenibacillus</taxon>
    </lineage>
</organism>
<feature type="transmembrane region" description="Helical" evidence="13">
    <location>
        <begin position="268"/>
        <end position="288"/>
    </location>
</feature>
<dbReference type="RefSeq" id="WP_138193444.1">
    <property type="nucleotide sequence ID" value="NZ_VCIW01000003.1"/>
</dbReference>
<dbReference type="InterPro" id="IPR048279">
    <property type="entry name" value="MdtK-like"/>
</dbReference>
<feature type="transmembrane region" description="Helical" evidence="13">
    <location>
        <begin position="145"/>
        <end position="163"/>
    </location>
</feature>
<feature type="transmembrane region" description="Helical" evidence="13">
    <location>
        <begin position="67"/>
        <end position="89"/>
    </location>
</feature>
<accession>A0A5R9GJW3</accession>
<evidence type="ECO:0000256" key="3">
    <source>
        <dbReference type="ARBA" id="ARBA00010199"/>
    </source>
</evidence>
<dbReference type="NCBIfam" id="TIGR00797">
    <property type="entry name" value="matE"/>
    <property type="match status" value="1"/>
</dbReference>
<dbReference type="GO" id="GO:0005886">
    <property type="term" value="C:plasma membrane"/>
    <property type="evidence" value="ECO:0007669"/>
    <property type="project" value="UniProtKB-SubCell"/>
</dbReference>
<evidence type="ECO:0000313" key="14">
    <source>
        <dbReference type="EMBL" id="TLS53203.1"/>
    </source>
</evidence>
<evidence type="ECO:0000256" key="5">
    <source>
        <dbReference type="ARBA" id="ARBA00022448"/>
    </source>
</evidence>
<evidence type="ECO:0000256" key="8">
    <source>
        <dbReference type="ARBA" id="ARBA00022692"/>
    </source>
</evidence>
<dbReference type="Proteomes" id="UP000309676">
    <property type="component" value="Unassembled WGS sequence"/>
</dbReference>
<reference evidence="14 15" key="1">
    <citation type="submission" date="2019-05" db="EMBL/GenBank/DDBJ databases">
        <authorList>
            <person name="Narsing Rao M.P."/>
            <person name="Li W.J."/>
        </authorList>
    </citation>
    <scope>NUCLEOTIDE SEQUENCE [LARGE SCALE GENOMIC DNA]</scope>
    <source>
        <strain evidence="14 15">SYSU_K30003</strain>
    </source>
</reference>
<protein>
    <recommendedName>
        <fullName evidence="4">Probable multidrug resistance protein NorM</fullName>
    </recommendedName>
    <alternativeName>
        <fullName evidence="12">Multidrug-efflux transporter</fullName>
    </alternativeName>
</protein>
<dbReference type="InterPro" id="IPR050222">
    <property type="entry name" value="MATE_MdtK"/>
</dbReference>
<evidence type="ECO:0000256" key="11">
    <source>
        <dbReference type="ARBA" id="ARBA00023136"/>
    </source>
</evidence>
<dbReference type="PIRSF" id="PIRSF006603">
    <property type="entry name" value="DinF"/>
    <property type="match status" value="1"/>
</dbReference>
<name>A0A5R9GJW3_9BACL</name>
<dbReference type="PANTHER" id="PTHR43298:SF2">
    <property type="entry name" value="FMN_FAD EXPORTER YEEO-RELATED"/>
    <property type="match status" value="1"/>
</dbReference>
<evidence type="ECO:0000256" key="6">
    <source>
        <dbReference type="ARBA" id="ARBA00022449"/>
    </source>
</evidence>
<dbReference type="AlphaFoldDB" id="A0A5R9GJW3"/>
<feature type="transmembrane region" description="Helical" evidence="13">
    <location>
        <begin position="326"/>
        <end position="348"/>
    </location>
</feature>
<comment type="caution">
    <text evidence="14">The sequence shown here is derived from an EMBL/GenBank/DDBJ whole genome shotgun (WGS) entry which is preliminary data.</text>
</comment>
<dbReference type="EMBL" id="VCIW01000003">
    <property type="protein sequence ID" value="TLS53203.1"/>
    <property type="molecule type" value="Genomic_DNA"/>
</dbReference>
<keyword evidence="11 13" id="KW-0472">Membrane</keyword>
<dbReference type="OrthoDB" id="62420at2"/>
<dbReference type="CDD" id="cd13137">
    <property type="entry name" value="MATE_NorM_like"/>
    <property type="match status" value="1"/>
</dbReference>
<evidence type="ECO:0000256" key="9">
    <source>
        <dbReference type="ARBA" id="ARBA00022989"/>
    </source>
</evidence>
<comment type="subcellular location">
    <subcellularLocation>
        <location evidence="2">Cell membrane</location>
        <topology evidence="2">Multi-pass membrane protein</topology>
    </subcellularLocation>
</comment>
<feature type="transmembrane region" description="Helical" evidence="13">
    <location>
        <begin position="175"/>
        <end position="197"/>
    </location>
</feature>
<dbReference type="PANTHER" id="PTHR43298">
    <property type="entry name" value="MULTIDRUG RESISTANCE PROTEIN NORM-RELATED"/>
    <property type="match status" value="1"/>
</dbReference>
<keyword evidence="7" id="KW-1003">Cell membrane</keyword>
<dbReference type="GO" id="GO:0042910">
    <property type="term" value="F:xenobiotic transmembrane transporter activity"/>
    <property type="evidence" value="ECO:0007669"/>
    <property type="project" value="InterPro"/>
</dbReference>
<evidence type="ECO:0000256" key="7">
    <source>
        <dbReference type="ARBA" id="ARBA00022475"/>
    </source>
</evidence>
<feature type="transmembrane region" description="Helical" evidence="13">
    <location>
        <begin position="101"/>
        <end position="125"/>
    </location>
</feature>
<evidence type="ECO:0000256" key="12">
    <source>
        <dbReference type="ARBA" id="ARBA00031636"/>
    </source>
</evidence>
<feature type="transmembrane region" description="Helical" evidence="13">
    <location>
        <begin position="203"/>
        <end position="225"/>
    </location>
</feature>
<keyword evidence="8 13" id="KW-0812">Transmembrane</keyword>
<comment type="similarity">
    <text evidence="3">Belongs to the multi antimicrobial extrusion (MATE) (TC 2.A.66.1) family.</text>
</comment>